<sequence>MWLSLGHTNFLGLMPTTSRVTIKLVGNKNAYLFSPSAGKETNAITVRRRDFIARQSRTEGMVWQDYVVVFVTTVLPPRSNPRMIPDRVQCGGGCPVQEKMHD</sequence>
<reference evidence="2" key="1">
    <citation type="submission" date="2012-08" db="EMBL/GenBank/DDBJ databases">
        <title>The Genome Sequence of Wuchereria bancrofti.</title>
        <authorList>
            <person name="Nutman T.B."/>
            <person name="Fink D.L."/>
            <person name="Russ C."/>
            <person name="Young S."/>
            <person name="Zeng Q."/>
            <person name="Koehrsen M."/>
            <person name="Alvarado L."/>
            <person name="Berlin A."/>
            <person name="Chapman S.B."/>
            <person name="Chen Z."/>
            <person name="Freedman E."/>
            <person name="Gellesch M."/>
            <person name="Goldberg J."/>
            <person name="Griggs A."/>
            <person name="Gujja S."/>
            <person name="Heilman E.R."/>
            <person name="Heiman D."/>
            <person name="Hepburn T."/>
            <person name="Howarth C."/>
            <person name="Jen D."/>
            <person name="Larson L."/>
            <person name="Lewis B."/>
            <person name="Mehta T."/>
            <person name="Park D."/>
            <person name="Pearson M."/>
            <person name="Roberts A."/>
            <person name="Saif S."/>
            <person name="Shea T."/>
            <person name="Shenoy N."/>
            <person name="Sisk P."/>
            <person name="Stolte C."/>
            <person name="Sykes S."/>
            <person name="Walk T."/>
            <person name="White J."/>
            <person name="Yandava C."/>
            <person name="Haas B."/>
            <person name="Henn M.R."/>
            <person name="Nusbaum C."/>
            <person name="Birren B."/>
        </authorList>
    </citation>
    <scope>NUCLEOTIDE SEQUENCE [LARGE SCALE GENOMIC DNA]</scope>
    <source>
        <strain evidence="2">NA</strain>
    </source>
</reference>
<accession>J9E7H3</accession>
<dbReference type="AlphaFoldDB" id="J9E7H3"/>
<dbReference type="Proteomes" id="UP000004810">
    <property type="component" value="Unassembled WGS sequence"/>
</dbReference>
<gene>
    <name evidence="1" type="ORF">WUBG_17778</name>
</gene>
<evidence type="ECO:0000313" key="1">
    <source>
        <dbReference type="EMBL" id="EJW71314.1"/>
    </source>
</evidence>
<name>J9E7H3_WUCBA</name>
<comment type="caution">
    <text evidence="1">The sequence shown here is derived from an EMBL/GenBank/DDBJ whole genome shotgun (WGS) entry which is preliminary data.</text>
</comment>
<dbReference type="EMBL" id="ADBV01018937">
    <property type="protein sequence ID" value="EJW71314.1"/>
    <property type="molecule type" value="Genomic_DNA"/>
</dbReference>
<evidence type="ECO:0000313" key="2">
    <source>
        <dbReference type="Proteomes" id="UP000004810"/>
    </source>
</evidence>
<proteinExistence type="predicted"/>
<protein>
    <submittedName>
        <fullName evidence="1">Uncharacterized protein</fullName>
    </submittedName>
</protein>
<organism evidence="1 2">
    <name type="scientific">Wuchereria bancrofti</name>
    <dbReference type="NCBI Taxonomy" id="6293"/>
    <lineage>
        <taxon>Eukaryota</taxon>
        <taxon>Metazoa</taxon>
        <taxon>Ecdysozoa</taxon>
        <taxon>Nematoda</taxon>
        <taxon>Chromadorea</taxon>
        <taxon>Rhabditida</taxon>
        <taxon>Spirurina</taxon>
        <taxon>Spiruromorpha</taxon>
        <taxon>Filarioidea</taxon>
        <taxon>Onchocercidae</taxon>
        <taxon>Wuchereria</taxon>
    </lineage>
</organism>